<proteinExistence type="inferred from homology"/>
<comment type="catalytic activity">
    <reaction evidence="1 10">
        <text>Transfers a segment of a (1-&gt;4)-alpha-D-glucan to a new position in an acceptor, which may be glucose or a (1-&gt;4)-alpha-D-glucan.</text>
        <dbReference type="EC" id="2.4.1.25"/>
    </reaction>
</comment>
<dbReference type="NCBIfam" id="NF011080">
    <property type="entry name" value="PRK14508.1-3"/>
    <property type="match status" value="1"/>
</dbReference>
<reference evidence="12 13" key="1">
    <citation type="submission" date="2021-01" db="EMBL/GenBank/DDBJ databases">
        <title>Chryseolinea sp. Jin1 Genome sequencing and assembly.</title>
        <authorList>
            <person name="Kim I."/>
        </authorList>
    </citation>
    <scope>NUCLEOTIDE SEQUENCE [LARGE SCALE GENOMIC DNA]</scope>
    <source>
        <strain evidence="12 13">Jin1</strain>
    </source>
</reference>
<evidence type="ECO:0000313" key="13">
    <source>
        <dbReference type="Proteomes" id="UP000613030"/>
    </source>
</evidence>
<keyword evidence="7 10" id="KW-0119">Carbohydrate metabolism</keyword>
<evidence type="ECO:0000256" key="1">
    <source>
        <dbReference type="ARBA" id="ARBA00000439"/>
    </source>
</evidence>
<dbReference type="InterPro" id="IPR003385">
    <property type="entry name" value="Glyco_hydro_77"/>
</dbReference>
<evidence type="ECO:0000259" key="11">
    <source>
        <dbReference type="SMART" id="SM00642"/>
    </source>
</evidence>
<evidence type="ECO:0000256" key="8">
    <source>
        <dbReference type="ARBA" id="ARBA00031423"/>
    </source>
</evidence>
<dbReference type="SMART" id="SM00642">
    <property type="entry name" value="Aamy"/>
    <property type="match status" value="1"/>
</dbReference>
<dbReference type="EMBL" id="JAERRB010000001">
    <property type="protein sequence ID" value="MBL0740592.1"/>
    <property type="molecule type" value="Genomic_DNA"/>
</dbReference>
<keyword evidence="6 10" id="KW-0808">Transferase</keyword>
<dbReference type="NCBIfam" id="TIGR00217">
    <property type="entry name" value="malQ"/>
    <property type="match status" value="1"/>
</dbReference>
<dbReference type="Gene3D" id="3.30.1590.10">
    <property type="entry name" value="Maltooligosyl trehalose synthase, domain 2"/>
    <property type="match status" value="1"/>
</dbReference>
<evidence type="ECO:0000313" key="12">
    <source>
        <dbReference type="EMBL" id="MBL0740592.1"/>
    </source>
</evidence>
<dbReference type="CDD" id="cd11336">
    <property type="entry name" value="AmyAc_MTSase"/>
    <property type="match status" value="1"/>
</dbReference>
<keyword evidence="13" id="KW-1185">Reference proteome</keyword>
<dbReference type="Gene3D" id="3.30.750.90">
    <property type="match status" value="1"/>
</dbReference>
<sequence>MIDLTSTYRIQFHKDFTFRHFERWIPYLHALGVRTIYASPIFEAVPGSQHGYDVVNPLRINPEVGTEAELASIAAALRKRNMQWLQDIVPNHMAFHTNNLWLMDVLEKGRYSVYATFFDLGWTSDLFHGRSIVPVLADTLENIFFRQEIQLNYHQQRLSFAYQQRHYPLHPRSYRTLFEYADAPEAVRQFTNQISDLHQTDEPVSYALRWHELLLQLDALLQVPATRTFMEDCVASVNASGMRLQQLLDEQTYKLTPWQLTDHRITFRRFFTVNELIGLNMQHEKVFQHYHEYILSLVSRGMIQGLRIDHVDGLYDPQYYLEQLRQHAGDIPIVVEKILKRDESLPAWPVQGTTGYEFLADVNQLMTFAPAKKTLDNFYSDLLGETPDLDAEIYKKKSHMLHHHMRGELDNLYHLFLELNLADKIELAAIPPEEVKECIAEFLIRCPVYRYYDNRFPLPEEDALRLRAVLEDVRRHTPQLKRAVRLVEEALLGKWMEADARDAARVAQFYLRCMQFTGPLMAKGVEDTLMYTYNRFMGHNEVGDGPEHFGMTALEFHTRMADRQHHWPLALNASSTHDTKRGEDVRARLNAFTELPDEWIAHVRAWRSLLRQAETPDENDSYFILQTLAGAWRPEERGSFMSRMEAYLVKALREGKRHTDWAAPDERYEASAVDRVAQVLDENTAAFRTLEDIFGKFGDAGLLNSLVQVVLKFMCPGVPDVYQGSEGWNFSLVDPDNRRPVAFEQREKDLKEVLSLTGKHVLRELWSSREDARIKVWLTHALCDVRSEYAEVFLRGDYIPLAVEGACQDHVLAFARKHNTQWLVTVIPRFALRLATTQGNALTALDWKDTRVLLPEEMPTTCMHLFTKEERAHNGAILIRDIFQSFPLAVLHFRAHTSARGAGVLMHITSLPGSYFVGDVGHEAYRFVDFLSSAKQSYWQVLPLNPTSVSHEHSPYSAYSSMAGNPLLISPDLFVDGGLLTEADLKPLRTSTPSLNFDKATVLKTFILDKAWKNFQEDTGKFSEEALIAFSQRESYWLNDFALFAVLRNVYQTSWTEWPAPLRHRQPEALWKFSNEHANAIAFVKWQQFMFDEQWQQLKTYSNDRDVKLVGDLPFYVIHDAADVWANRELFSLDDTGSIVGMAGVPPDYFSDEGQLWGMPVYRWDAMSNDDFGWWKQRLRKNMERYDLLRLDHFRAFASYWEVPASESTAVRGEWKPGPGNLFFDAVRAAFGHLPFIAEDLGEITPDVFELRDMFELPGMKVLHFAFGEDLPRSLYAPHHHEKNFLVYTGTHDNNTTVGWFEQDLTPADRVRLEQYAGRPVSHKNVHEVLMQLAYGSVSKIAIVPLQDLLGLDGASRMNTPGSAKGNWTWRLTTQPDAALARKVRALTILYDR</sequence>
<dbReference type="InterPro" id="IPR012767">
    <property type="entry name" value="Trehalose_TreY"/>
</dbReference>
<dbReference type="NCBIfam" id="TIGR02401">
    <property type="entry name" value="trehalose_TreY"/>
    <property type="match status" value="1"/>
</dbReference>
<accession>A0ABS1KMW2</accession>
<dbReference type="Gene3D" id="3.20.20.80">
    <property type="entry name" value="Glycosidases"/>
    <property type="match status" value="4"/>
</dbReference>
<organism evidence="12 13">
    <name type="scientific">Chryseolinea lacunae</name>
    <dbReference type="NCBI Taxonomy" id="2801331"/>
    <lineage>
        <taxon>Bacteria</taxon>
        <taxon>Pseudomonadati</taxon>
        <taxon>Bacteroidota</taxon>
        <taxon>Cytophagia</taxon>
        <taxon>Cytophagales</taxon>
        <taxon>Fulvivirgaceae</taxon>
        <taxon>Chryseolinea</taxon>
    </lineage>
</organism>
<evidence type="ECO:0000256" key="5">
    <source>
        <dbReference type="ARBA" id="ARBA00022676"/>
    </source>
</evidence>
<dbReference type="PANTHER" id="PTHR32438:SF5">
    <property type="entry name" value="4-ALPHA-GLUCANOTRANSFERASE DPE1, CHLOROPLASTIC_AMYLOPLASTIC"/>
    <property type="match status" value="1"/>
</dbReference>
<dbReference type="Pfam" id="PF00128">
    <property type="entry name" value="Alpha-amylase"/>
    <property type="match status" value="1"/>
</dbReference>
<dbReference type="PANTHER" id="PTHR32438">
    <property type="entry name" value="4-ALPHA-GLUCANOTRANSFERASE DPE1, CHLOROPLASTIC/AMYLOPLASTIC"/>
    <property type="match status" value="1"/>
</dbReference>
<evidence type="ECO:0000256" key="7">
    <source>
        <dbReference type="ARBA" id="ARBA00023277"/>
    </source>
</evidence>
<protein>
    <recommendedName>
        <fullName evidence="4 10">4-alpha-glucanotransferase</fullName>
        <ecNumber evidence="3 10">2.4.1.25</ecNumber>
    </recommendedName>
    <alternativeName>
        <fullName evidence="8 10">Amylomaltase</fullName>
    </alternativeName>
    <alternativeName>
        <fullName evidence="9 10">Disproportionating enzyme</fullName>
    </alternativeName>
</protein>
<keyword evidence="5 10" id="KW-0328">Glycosyltransferase</keyword>
<evidence type="ECO:0000256" key="9">
    <source>
        <dbReference type="ARBA" id="ARBA00031501"/>
    </source>
</evidence>
<name>A0ABS1KMW2_9BACT</name>
<dbReference type="Pfam" id="PF02446">
    <property type="entry name" value="Glyco_hydro_77"/>
    <property type="match status" value="1"/>
</dbReference>
<comment type="similarity">
    <text evidence="2 10">Belongs to the disproportionating enzyme family.</text>
</comment>
<evidence type="ECO:0000256" key="3">
    <source>
        <dbReference type="ARBA" id="ARBA00012560"/>
    </source>
</evidence>
<dbReference type="EC" id="2.4.1.25" evidence="3 10"/>
<gene>
    <name evidence="12" type="primary">treY</name>
    <name evidence="12" type="ORF">JI741_05150</name>
</gene>
<evidence type="ECO:0000256" key="4">
    <source>
        <dbReference type="ARBA" id="ARBA00020295"/>
    </source>
</evidence>
<feature type="domain" description="Glycosyl hydrolase family 13 catalytic" evidence="11">
    <location>
        <begin position="15"/>
        <end position="760"/>
    </location>
</feature>
<evidence type="ECO:0000256" key="6">
    <source>
        <dbReference type="ARBA" id="ARBA00022679"/>
    </source>
</evidence>
<dbReference type="SUPFAM" id="SSF51445">
    <property type="entry name" value="(Trans)glycosidases"/>
    <property type="match status" value="2"/>
</dbReference>
<dbReference type="InterPro" id="IPR006047">
    <property type="entry name" value="GH13_cat_dom"/>
</dbReference>
<dbReference type="RefSeq" id="WP_202007918.1">
    <property type="nucleotide sequence ID" value="NZ_JAERRB010000001.1"/>
</dbReference>
<dbReference type="InterPro" id="IPR017853">
    <property type="entry name" value="GH"/>
</dbReference>
<evidence type="ECO:0000256" key="10">
    <source>
        <dbReference type="RuleBase" id="RU361207"/>
    </source>
</evidence>
<evidence type="ECO:0000256" key="2">
    <source>
        <dbReference type="ARBA" id="ARBA00005684"/>
    </source>
</evidence>
<dbReference type="Proteomes" id="UP000613030">
    <property type="component" value="Unassembled WGS sequence"/>
</dbReference>
<comment type="caution">
    <text evidence="12">The sequence shown here is derived from an EMBL/GenBank/DDBJ whole genome shotgun (WGS) entry which is preliminary data.</text>
</comment>